<evidence type="ECO:0000259" key="3">
    <source>
        <dbReference type="Pfam" id="PF00326"/>
    </source>
</evidence>
<name>A0AAE9YZ56_9GAMM</name>
<dbReference type="GO" id="GO:0006508">
    <property type="term" value="P:proteolysis"/>
    <property type="evidence" value="ECO:0007669"/>
    <property type="project" value="InterPro"/>
</dbReference>
<keyword evidence="5" id="KW-1185">Reference proteome</keyword>
<evidence type="ECO:0000256" key="2">
    <source>
        <dbReference type="SAM" id="SignalP"/>
    </source>
</evidence>
<dbReference type="Proteomes" id="UP000032352">
    <property type="component" value="Chromosome"/>
</dbReference>
<evidence type="ECO:0000313" key="4">
    <source>
        <dbReference type="EMBL" id="WDE03846.1"/>
    </source>
</evidence>
<feature type="chain" id="PRO_5042197539" evidence="2">
    <location>
        <begin position="23"/>
        <end position="965"/>
    </location>
</feature>
<gene>
    <name evidence="4" type="ORF">SG34_021080</name>
</gene>
<evidence type="ECO:0000313" key="5">
    <source>
        <dbReference type="Proteomes" id="UP000032352"/>
    </source>
</evidence>
<accession>A0AAE9YZ56</accession>
<dbReference type="Gene3D" id="3.40.50.1820">
    <property type="entry name" value="alpha/beta hydrolase"/>
    <property type="match status" value="1"/>
</dbReference>
<dbReference type="InterPro" id="IPR011990">
    <property type="entry name" value="TPR-like_helical_dom_sf"/>
</dbReference>
<dbReference type="InterPro" id="IPR006597">
    <property type="entry name" value="Sel1-like"/>
</dbReference>
<dbReference type="PANTHER" id="PTHR42776">
    <property type="entry name" value="SERINE PEPTIDASE S9 FAMILY MEMBER"/>
    <property type="match status" value="1"/>
</dbReference>
<dbReference type="SUPFAM" id="SSF81901">
    <property type="entry name" value="HCP-like"/>
    <property type="match status" value="1"/>
</dbReference>
<dbReference type="EMBL" id="CP059733">
    <property type="protein sequence ID" value="WDE03846.1"/>
    <property type="molecule type" value="Genomic_DNA"/>
</dbReference>
<dbReference type="AlphaFoldDB" id="A0AAE9YZ56"/>
<reference evidence="4 5" key="1">
    <citation type="journal article" date="2015" name="Genome Announc.">
        <title>Draft Genome Sequences of Marine Isolates of Thalassomonas viridans and Thalassomonas actiniarum.</title>
        <authorList>
            <person name="Olonade I."/>
            <person name="van Zyl L.J."/>
            <person name="Trindade M."/>
        </authorList>
    </citation>
    <scope>NUCLEOTIDE SEQUENCE [LARGE SCALE GENOMIC DNA]</scope>
    <source>
        <strain evidence="4 5">XOM25</strain>
    </source>
</reference>
<dbReference type="SMART" id="SM00671">
    <property type="entry name" value="SEL1"/>
    <property type="match status" value="3"/>
</dbReference>
<dbReference type="SUPFAM" id="SSF53474">
    <property type="entry name" value="alpha/beta-Hydrolases"/>
    <property type="match status" value="1"/>
</dbReference>
<keyword evidence="1" id="KW-0378">Hydrolase</keyword>
<dbReference type="RefSeq" id="WP_084723972.1">
    <property type="nucleotide sequence ID" value="NZ_CP059733.1"/>
</dbReference>
<protein>
    <submittedName>
        <fullName evidence="4">Prolyl oligopeptidase family serine peptidase</fullName>
    </submittedName>
</protein>
<dbReference type="Pfam" id="PF00326">
    <property type="entry name" value="Peptidase_S9"/>
    <property type="match status" value="1"/>
</dbReference>
<dbReference type="KEGG" id="tvd:SG34_021080"/>
<sequence length="965" mass="109803">MMYLFKAICLCLGFAVPALLVAQPLSGDALFTNADNGMVQLSPTADYVTSYYRNDKNHYLDLFELSTNKSVSRVALGNDNVLDAYTWLNDSQLYLSVLVDNQYVNFVGQLKNKTVELSLIKTKGYLVHILPEQPGKVMFAKRRRARSTSYDLYIIDIDRLVKGDFAQAYQVEHDASNVSDYRYDANLNRIITSETDDEEKTFSIKYASLKDGKWHNVITFEDNEFSFKVLYFLTEQTIAVLTNKDSDKVLLREFNINDQTFGEVIYQHPKYDITSAGFDNNGGLDYVTYKQYGLSQKLYFEKSKARFNERLAKTFFNQEAYVIDYIEKKKISLLYVNGSSEPGQYFVYNQHTDQAKRLFVSYPDLQGMSFSPSKQMAVKTTDGVEIEAFLTLAQDIDHSTLLVMPHGGPIGIQESDRFNKEVQYYASRGFSVLRVNFRGSSGFGKAFSEQGVGEFGRLIEQDIMSAVNQVMQSHEFKYMCAIGASYGGYSAAMLAIKHPQLYDCVVGAFGVYDLPLLFNASNYRSGKEYHDYLAKTVGNFNDGMMDVSPLYLFDKLKAPILLIAGREDNIADFEHSNRFKYILRRNNHSVETMFYRDTGHGHSTWYGDRHEAAITSEFLLRTLKLKMPEPGILSEKSKLALAYDFAIIADGFSADARIDNDEQKALLYYQKAADYGHPRANFNLGSYYHSGEQVALNMDKAVQYYQKSAELGFAKAYARLGRMYMEGEHLAQDWGLALSHLSKAQKLDDSPFNNIRLARFYCIAPGKYKNVARCIELMELKQYEERSKAVFRSAAKEVSKTLVWILADADLTQEELELVQQFAMASFQLTEVDVTFENVADGIFEYRESKKFGGHGEYRLVAPGAQVNTYGKNKKLHIGVLFDLDVPGIDGSTVRTAVAARWSMTTADGRRKYLQHKFLYGPPVGEWSMLYEVGDIEETATMTLEIFDFNQTRIYFDEYELSPAS</sequence>
<dbReference type="GO" id="GO:0004252">
    <property type="term" value="F:serine-type endopeptidase activity"/>
    <property type="evidence" value="ECO:0007669"/>
    <property type="project" value="TreeGrafter"/>
</dbReference>
<organism evidence="4 5">
    <name type="scientific">Thalassomonas viridans</name>
    <dbReference type="NCBI Taxonomy" id="137584"/>
    <lineage>
        <taxon>Bacteria</taxon>
        <taxon>Pseudomonadati</taxon>
        <taxon>Pseudomonadota</taxon>
        <taxon>Gammaproteobacteria</taxon>
        <taxon>Alteromonadales</taxon>
        <taxon>Colwelliaceae</taxon>
        <taxon>Thalassomonas</taxon>
    </lineage>
</organism>
<feature type="signal peptide" evidence="2">
    <location>
        <begin position="1"/>
        <end position="22"/>
    </location>
</feature>
<keyword evidence="2" id="KW-0732">Signal</keyword>
<reference evidence="4 5" key="2">
    <citation type="journal article" date="2022" name="Mar. Drugs">
        <title>Bioassay-Guided Fractionation Leads to the Detection of Cholic Acid Generated by the Rare Thalassomonas sp.</title>
        <authorList>
            <person name="Pheiffer F."/>
            <person name="Schneider Y.K."/>
            <person name="Hansen E.H."/>
            <person name="Andersen J.H."/>
            <person name="Isaksson J."/>
            <person name="Busche T."/>
            <person name="R C."/>
            <person name="Kalinowski J."/>
            <person name="Zyl L.V."/>
            <person name="Trindade M."/>
        </authorList>
    </citation>
    <scope>NUCLEOTIDE SEQUENCE [LARGE SCALE GENOMIC DNA]</scope>
    <source>
        <strain evidence="4 5">XOM25</strain>
    </source>
</reference>
<dbReference type="PANTHER" id="PTHR42776:SF27">
    <property type="entry name" value="DIPEPTIDYL PEPTIDASE FAMILY MEMBER 6"/>
    <property type="match status" value="1"/>
</dbReference>
<dbReference type="InterPro" id="IPR029058">
    <property type="entry name" value="AB_hydrolase_fold"/>
</dbReference>
<dbReference type="Pfam" id="PF08238">
    <property type="entry name" value="Sel1"/>
    <property type="match status" value="3"/>
</dbReference>
<dbReference type="SUPFAM" id="SSF82171">
    <property type="entry name" value="DPP6 N-terminal domain-like"/>
    <property type="match status" value="1"/>
</dbReference>
<evidence type="ECO:0000256" key="1">
    <source>
        <dbReference type="ARBA" id="ARBA00022801"/>
    </source>
</evidence>
<proteinExistence type="predicted"/>
<dbReference type="Gene3D" id="1.25.40.10">
    <property type="entry name" value="Tetratricopeptide repeat domain"/>
    <property type="match status" value="1"/>
</dbReference>
<dbReference type="InterPro" id="IPR001375">
    <property type="entry name" value="Peptidase_S9_cat"/>
</dbReference>
<feature type="domain" description="Peptidase S9 prolyl oligopeptidase catalytic" evidence="3">
    <location>
        <begin position="418"/>
        <end position="624"/>
    </location>
</feature>